<comment type="caution">
    <text evidence="1">The sequence shown here is derived from an EMBL/GenBank/DDBJ whole genome shotgun (WGS) entry which is preliminary data.</text>
</comment>
<dbReference type="EMBL" id="JAHRIO010028559">
    <property type="protein sequence ID" value="MEQ2167004.1"/>
    <property type="molecule type" value="Genomic_DNA"/>
</dbReference>
<accession>A0ABV0N6I5</accession>
<reference evidence="1 2" key="1">
    <citation type="submission" date="2021-06" db="EMBL/GenBank/DDBJ databases">
        <authorList>
            <person name="Palmer J.M."/>
        </authorList>
    </citation>
    <scope>NUCLEOTIDE SEQUENCE [LARGE SCALE GENOMIC DNA]</scope>
    <source>
        <strain evidence="1 2">GA_2019</strain>
        <tissue evidence="1">Muscle</tissue>
    </source>
</reference>
<evidence type="ECO:0000313" key="1">
    <source>
        <dbReference type="EMBL" id="MEQ2167004.1"/>
    </source>
</evidence>
<proteinExistence type="predicted"/>
<evidence type="ECO:0000313" key="2">
    <source>
        <dbReference type="Proteomes" id="UP001476798"/>
    </source>
</evidence>
<feature type="non-terminal residue" evidence="1">
    <location>
        <position position="1"/>
    </location>
</feature>
<gene>
    <name evidence="1" type="ORF">GOODEAATRI_034339</name>
</gene>
<dbReference type="Proteomes" id="UP001476798">
    <property type="component" value="Unassembled WGS sequence"/>
</dbReference>
<sequence length="100" mass="10971">HSVAKGVDVGHQTNIIDLVYSSTPGGSWIQGRCFCCTCHTRVMLSGLIRRKPEVSVSPHMESSNPWMRFRVSSTPLVLLRQCLASSLELMLAKPCASVGR</sequence>
<organism evidence="1 2">
    <name type="scientific">Goodea atripinnis</name>
    <dbReference type="NCBI Taxonomy" id="208336"/>
    <lineage>
        <taxon>Eukaryota</taxon>
        <taxon>Metazoa</taxon>
        <taxon>Chordata</taxon>
        <taxon>Craniata</taxon>
        <taxon>Vertebrata</taxon>
        <taxon>Euteleostomi</taxon>
        <taxon>Actinopterygii</taxon>
        <taxon>Neopterygii</taxon>
        <taxon>Teleostei</taxon>
        <taxon>Neoteleostei</taxon>
        <taxon>Acanthomorphata</taxon>
        <taxon>Ovalentaria</taxon>
        <taxon>Atherinomorphae</taxon>
        <taxon>Cyprinodontiformes</taxon>
        <taxon>Goodeidae</taxon>
        <taxon>Goodea</taxon>
    </lineage>
</organism>
<keyword evidence="2" id="KW-1185">Reference proteome</keyword>
<protein>
    <submittedName>
        <fullName evidence="1">Uncharacterized protein</fullName>
    </submittedName>
</protein>
<name>A0ABV0N6I5_9TELE</name>